<evidence type="ECO:0000313" key="4">
    <source>
        <dbReference type="Proteomes" id="UP000277212"/>
    </source>
</evidence>
<dbReference type="Pfam" id="PF22942">
    <property type="entry name" value="DUF7025"/>
    <property type="match status" value="1"/>
</dbReference>
<comment type="caution">
    <text evidence="3">The sequence shown here is derived from an EMBL/GenBank/DDBJ whole genome shotgun (WGS) entry which is preliminary data.</text>
</comment>
<dbReference type="Proteomes" id="UP000277212">
    <property type="component" value="Unassembled WGS sequence"/>
</dbReference>
<dbReference type="GO" id="GO:0005524">
    <property type="term" value="F:ATP binding"/>
    <property type="evidence" value="ECO:0007669"/>
    <property type="project" value="InterPro"/>
</dbReference>
<name>A0A3M2SPD8_9HYPO</name>
<dbReference type="PANTHER" id="PTHR46411">
    <property type="entry name" value="FAMILY ATPASE, PUTATIVE-RELATED"/>
    <property type="match status" value="1"/>
</dbReference>
<keyword evidence="4" id="KW-1185">Reference proteome</keyword>
<feature type="domain" description="AAA+ ATPase" evidence="2">
    <location>
        <begin position="471"/>
        <end position="598"/>
    </location>
</feature>
<dbReference type="PANTHER" id="PTHR46411:SF3">
    <property type="entry name" value="AAA+ ATPASE DOMAIN-CONTAINING PROTEIN"/>
    <property type="match status" value="1"/>
</dbReference>
<evidence type="ECO:0000313" key="3">
    <source>
        <dbReference type="EMBL" id="RMJ19411.1"/>
    </source>
</evidence>
<dbReference type="SUPFAM" id="SSF52540">
    <property type="entry name" value="P-loop containing nucleoside triphosphate hydrolases"/>
    <property type="match status" value="1"/>
</dbReference>
<dbReference type="GO" id="GO:0016887">
    <property type="term" value="F:ATP hydrolysis activity"/>
    <property type="evidence" value="ECO:0007669"/>
    <property type="project" value="InterPro"/>
</dbReference>
<dbReference type="OrthoDB" id="10042665at2759"/>
<accession>A0A3M2SPD8</accession>
<dbReference type="Pfam" id="PF00004">
    <property type="entry name" value="AAA"/>
    <property type="match status" value="1"/>
</dbReference>
<dbReference type="InterPro" id="IPR027417">
    <property type="entry name" value="P-loop_NTPase"/>
</dbReference>
<dbReference type="STRING" id="2010991.A0A3M2SPD8"/>
<gene>
    <name evidence="3" type="ORF">CDV36_000923</name>
</gene>
<proteinExistence type="predicted"/>
<dbReference type="CDD" id="cd19481">
    <property type="entry name" value="RecA-like_protease"/>
    <property type="match status" value="1"/>
</dbReference>
<dbReference type="SMART" id="SM00382">
    <property type="entry name" value="AAA"/>
    <property type="match status" value="1"/>
</dbReference>
<dbReference type="InterPro" id="IPR003959">
    <property type="entry name" value="ATPase_AAA_core"/>
</dbReference>
<reference evidence="3 4" key="1">
    <citation type="submission" date="2017-06" db="EMBL/GenBank/DDBJ databases">
        <title>Comparative genomic analysis of Ambrosia Fusariam Clade fungi.</title>
        <authorList>
            <person name="Stajich J.E."/>
            <person name="Carrillo J."/>
            <person name="Kijimoto T."/>
            <person name="Eskalen A."/>
            <person name="O'Donnell K."/>
            <person name="Kasson M."/>
        </authorList>
    </citation>
    <scope>NUCLEOTIDE SEQUENCE [LARGE SCALE GENOMIC DNA]</scope>
    <source>
        <strain evidence="3">UCR3666</strain>
    </source>
</reference>
<dbReference type="InterPro" id="IPR003593">
    <property type="entry name" value="AAA+_ATPase"/>
</dbReference>
<feature type="region of interest" description="Disordered" evidence="1">
    <location>
        <begin position="339"/>
        <end position="381"/>
    </location>
</feature>
<dbReference type="EMBL" id="NKUJ01000008">
    <property type="protein sequence ID" value="RMJ19411.1"/>
    <property type="molecule type" value="Genomic_DNA"/>
</dbReference>
<organism evidence="3 4">
    <name type="scientific">Fusarium kuroshium</name>
    <dbReference type="NCBI Taxonomy" id="2010991"/>
    <lineage>
        <taxon>Eukaryota</taxon>
        <taxon>Fungi</taxon>
        <taxon>Dikarya</taxon>
        <taxon>Ascomycota</taxon>
        <taxon>Pezizomycotina</taxon>
        <taxon>Sordariomycetes</taxon>
        <taxon>Hypocreomycetidae</taxon>
        <taxon>Hypocreales</taxon>
        <taxon>Nectriaceae</taxon>
        <taxon>Fusarium</taxon>
        <taxon>Fusarium solani species complex</taxon>
    </lineage>
</organism>
<protein>
    <recommendedName>
        <fullName evidence="2">AAA+ ATPase domain-containing protein</fullName>
    </recommendedName>
</protein>
<evidence type="ECO:0000256" key="1">
    <source>
        <dbReference type="SAM" id="MobiDB-lite"/>
    </source>
</evidence>
<dbReference type="Gene3D" id="3.40.50.300">
    <property type="entry name" value="P-loop containing nucleotide triphosphate hydrolases"/>
    <property type="match status" value="1"/>
</dbReference>
<dbReference type="AlphaFoldDB" id="A0A3M2SPD8"/>
<sequence length="676" mass="76885">MSITTKLYKHVCNGLRGPPCPDRWSKFPSHDEDQAALEAATSTDPIVHRHVFRDHKWQTSSFTVQSPAMRALFKTALAGYQDLDLELENWTFEPPFMPIVHRWDKLRSLCEGNDDKPATEPATQLMNFLRPILAPQVDSLANTRKTGNVRFEDLWQIFAPHEFVVTSFYNVEAVCRVAKYELIESFDSTYWKVTLEYLDWNGHRCGYATTEVVISYFTGHRRVVSLPVYPLSFHSDATGMRKRILERGRIFESLRGYHFRACTGTKILLEKLEARPVNGRVIIDAFAYYLTNDIVKPDLTPLDPDEIKITDGAKATKKSDEEDEEECYDEHYDEEDCYYGEDDWDRSPPREKCDRAGGNNKTKDKSKKEAPVEGNAEMTAKTSDYSLKRPDSLEPLTDDQCLLANPWVKGLDLKTKEWAQFFVDDLSPIAWNDDAFTNLVLPGSEKQLAWEFVENKALANDFDDFIQDKGRGLIILMFGPPGVGKTYTAEAVAEQARVPLYAMSAGELGTVPKDVEAALSRALTLCGLWNAMLLLDEADVFLSARTDSDLTRNELVAVFLTKLEYYTGVCFLTTNRITSIDPAFESRVDLFLPYKDLTVKARRKVWENFINRTGCDRSDISSENLDELAKISLNGREIKNLIKSAHLLSLKSGGVLKAERLFQLAQNRMMALEQLQ</sequence>
<dbReference type="InterPro" id="IPR054289">
    <property type="entry name" value="DUF7025"/>
</dbReference>
<evidence type="ECO:0000259" key="2">
    <source>
        <dbReference type="SMART" id="SM00382"/>
    </source>
</evidence>
<feature type="compositionally biased region" description="Basic and acidic residues" evidence="1">
    <location>
        <begin position="345"/>
        <end position="371"/>
    </location>
</feature>